<dbReference type="Pfam" id="PF00990">
    <property type="entry name" value="GGDEF"/>
    <property type="match status" value="1"/>
</dbReference>
<proteinExistence type="predicted"/>
<evidence type="ECO:0000259" key="3">
    <source>
        <dbReference type="PROSITE" id="PS50885"/>
    </source>
</evidence>
<evidence type="ECO:0000259" key="4">
    <source>
        <dbReference type="PROSITE" id="PS50887"/>
    </source>
</evidence>
<dbReference type="CDD" id="cd06225">
    <property type="entry name" value="HAMP"/>
    <property type="match status" value="1"/>
</dbReference>
<comment type="caution">
    <text evidence="5">The sequence shown here is derived from an EMBL/GenBank/DDBJ whole genome shotgun (WGS) entry which is preliminary data.</text>
</comment>
<reference evidence="6" key="1">
    <citation type="journal article" date="2019" name="Int. J. Syst. Evol. Microbiol.">
        <title>The Global Catalogue of Microorganisms (GCM) 10K type strain sequencing project: providing services to taxonomists for standard genome sequencing and annotation.</title>
        <authorList>
            <consortium name="The Broad Institute Genomics Platform"/>
            <consortium name="The Broad Institute Genome Sequencing Center for Infectious Disease"/>
            <person name="Wu L."/>
            <person name="Ma J."/>
        </authorList>
    </citation>
    <scope>NUCLEOTIDE SEQUENCE [LARGE SCALE GENOMIC DNA]</scope>
    <source>
        <strain evidence="6">JCM 17543</strain>
    </source>
</reference>
<feature type="domain" description="HAMP" evidence="3">
    <location>
        <begin position="294"/>
        <end position="345"/>
    </location>
</feature>
<dbReference type="SUPFAM" id="SSF141868">
    <property type="entry name" value="EAL domain-like"/>
    <property type="match status" value="1"/>
</dbReference>
<dbReference type="Gene3D" id="6.10.340.10">
    <property type="match status" value="1"/>
</dbReference>
<name>A0ABP7LJU0_9SPHN</name>
<keyword evidence="1" id="KW-0472">Membrane</keyword>
<organism evidence="5 6">
    <name type="scientific">Sphingomonas limnosediminicola</name>
    <dbReference type="NCBI Taxonomy" id="940133"/>
    <lineage>
        <taxon>Bacteria</taxon>
        <taxon>Pseudomonadati</taxon>
        <taxon>Pseudomonadota</taxon>
        <taxon>Alphaproteobacteria</taxon>
        <taxon>Sphingomonadales</taxon>
        <taxon>Sphingomonadaceae</taxon>
        <taxon>Sphingomonas</taxon>
    </lineage>
</organism>
<dbReference type="InterPro" id="IPR043128">
    <property type="entry name" value="Rev_trsase/Diguanyl_cyclase"/>
</dbReference>
<dbReference type="CDD" id="cd01949">
    <property type="entry name" value="GGDEF"/>
    <property type="match status" value="1"/>
</dbReference>
<dbReference type="InterPro" id="IPR003660">
    <property type="entry name" value="HAMP_dom"/>
</dbReference>
<dbReference type="CDD" id="cd01948">
    <property type="entry name" value="EAL"/>
    <property type="match status" value="1"/>
</dbReference>
<evidence type="ECO:0000256" key="1">
    <source>
        <dbReference type="SAM" id="Phobius"/>
    </source>
</evidence>
<dbReference type="InterPro" id="IPR029787">
    <property type="entry name" value="Nucleotide_cyclase"/>
</dbReference>
<dbReference type="SUPFAM" id="SSF55073">
    <property type="entry name" value="Nucleotide cyclase"/>
    <property type="match status" value="1"/>
</dbReference>
<dbReference type="SMART" id="SM00304">
    <property type="entry name" value="HAMP"/>
    <property type="match status" value="1"/>
</dbReference>
<dbReference type="Gene3D" id="3.20.20.450">
    <property type="entry name" value="EAL domain"/>
    <property type="match status" value="1"/>
</dbReference>
<dbReference type="PROSITE" id="PS50883">
    <property type="entry name" value="EAL"/>
    <property type="match status" value="1"/>
</dbReference>
<evidence type="ECO:0000313" key="6">
    <source>
        <dbReference type="Proteomes" id="UP001500827"/>
    </source>
</evidence>
<accession>A0ABP7LJU0</accession>
<dbReference type="InterPro" id="IPR029150">
    <property type="entry name" value="dCache_3"/>
</dbReference>
<dbReference type="EMBL" id="BAABBM010000001">
    <property type="protein sequence ID" value="GAA3903271.1"/>
    <property type="molecule type" value="Genomic_DNA"/>
</dbReference>
<dbReference type="InterPro" id="IPR052155">
    <property type="entry name" value="Biofilm_reg_signaling"/>
</dbReference>
<dbReference type="Pfam" id="PF14827">
    <property type="entry name" value="dCache_3"/>
    <property type="match status" value="1"/>
</dbReference>
<feature type="domain" description="EAL" evidence="2">
    <location>
        <begin position="522"/>
        <end position="772"/>
    </location>
</feature>
<dbReference type="InterPro" id="IPR035919">
    <property type="entry name" value="EAL_sf"/>
</dbReference>
<keyword evidence="6" id="KW-1185">Reference proteome</keyword>
<dbReference type="InterPro" id="IPR000160">
    <property type="entry name" value="GGDEF_dom"/>
</dbReference>
<keyword evidence="1" id="KW-0812">Transmembrane</keyword>
<evidence type="ECO:0000259" key="2">
    <source>
        <dbReference type="PROSITE" id="PS50883"/>
    </source>
</evidence>
<dbReference type="PANTHER" id="PTHR44757">
    <property type="entry name" value="DIGUANYLATE CYCLASE DGCP"/>
    <property type="match status" value="1"/>
</dbReference>
<feature type="transmembrane region" description="Helical" evidence="1">
    <location>
        <begin position="151"/>
        <end position="171"/>
    </location>
</feature>
<evidence type="ECO:0000313" key="5">
    <source>
        <dbReference type="EMBL" id="GAA3903271.1"/>
    </source>
</evidence>
<sequence>MPPFRSLSARLTVQFALLFAVAMLGVSAALWTFIAGSASREVESQLQSSGAVYDRLWQTRAHELQNAAQLLSRDFGFRAAVATGDQATMQSALGNAAARLRVRTAFIVTADGKVSTLDPSIAKERAEALWDPLDAGRLTGVSVIGGRPRQLVAAPIMAPTLLGWVVFAADLDKREMRALERLSAIPLQAAVVAKSHGGWAEASGSMAALEGDSARLAQDRVGSGSAFEMRLGDRTSIALAKPLPAFGDDERAILLLAYPKAEALADARKLQLALAVMTLLGLFLVGLATWKAAARITQPLARLDDAAGRLASGEHVQVAVRGTDELARLANSFNEMVGKIAEREQRITQLAFNDVLTGLPNRTMFQQQLDHLFRAAEGNGTLFALHCLDLDQFKVINDTLGHPAGDSLLIEAGNRVSQAARGQFVARLGGDEFIVLQTIGEDRDAIDRLARDILREMSRPVVIDGNECLPSTSIGIAIALEDGADSETLMRNADLALYRAKEAGRGTYAFFEESLNERAQLRRQIETDLRLAIERGEFELLYQPLFDLEQNRICSFEALIRWNHPTRGLISPADFVPVAEDTGLIVPIGAWVIREACQQAAHWPEHVRVAVNVSAVQFHRGSLHETILAALAASGLAPARLEIEITESIFLDGGETTLKLLHSLRGLGVRIALDDFGTGYSSLSYLQSFPFDKLKIDRSFIQNLLTREGASAIVRAITELAHALNIETTAEGVEETAQLMELRSHGCSSVQGYLFAEPMAAADVDQLFNSDKVAVPGAEAQSVA</sequence>
<keyword evidence="1" id="KW-1133">Transmembrane helix</keyword>
<dbReference type="Gene3D" id="3.30.70.270">
    <property type="match status" value="1"/>
</dbReference>
<dbReference type="PANTHER" id="PTHR44757:SF2">
    <property type="entry name" value="BIOFILM ARCHITECTURE MAINTENANCE PROTEIN MBAA"/>
    <property type="match status" value="1"/>
</dbReference>
<feature type="transmembrane region" description="Helical" evidence="1">
    <location>
        <begin position="270"/>
        <end position="290"/>
    </location>
</feature>
<dbReference type="Proteomes" id="UP001500827">
    <property type="component" value="Unassembled WGS sequence"/>
</dbReference>
<dbReference type="SMART" id="SM00052">
    <property type="entry name" value="EAL"/>
    <property type="match status" value="1"/>
</dbReference>
<gene>
    <name evidence="5" type="ORF">GCM10022276_22430</name>
</gene>
<dbReference type="SMART" id="SM00267">
    <property type="entry name" value="GGDEF"/>
    <property type="match status" value="1"/>
</dbReference>
<dbReference type="RefSeq" id="WP_344699785.1">
    <property type="nucleotide sequence ID" value="NZ_BAABBM010000001.1"/>
</dbReference>
<protein>
    <recommendedName>
        <fullName evidence="7">EAL domain-containing protein</fullName>
    </recommendedName>
</protein>
<dbReference type="SUPFAM" id="SSF158472">
    <property type="entry name" value="HAMP domain-like"/>
    <property type="match status" value="1"/>
</dbReference>
<feature type="domain" description="GGDEF" evidence="4">
    <location>
        <begin position="381"/>
        <end position="513"/>
    </location>
</feature>
<dbReference type="NCBIfam" id="TIGR00254">
    <property type="entry name" value="GGDEF"/>
    <property type="match status" value="1"/>
</dbReference>
<dbReference type="PROSITE" id="PS50887">
    <property type="entry name" value="GGDEF"/>
    <property type="match status" value="1"/>
</dbReference>
<evidence type="ECO:0008006" key="7">
    <source>
        <dbReference type="Google" id="ProtNLM"/>
    </source>
</evidence>
<dbReference type="Pfam" id="PF00672">
    <property type="entry name" value="HAMP"/>
    <property type="match status" value="1"/>
</dbReference>
<dbReference type="Pfam" id="PF00563">
    <property type="entry name" value="EAL"/>
    <property type="match status" value="1"/>
</dbReference>
<dbReference type="PROSITE" id="PS50885">
    <property type="entry name" value="HAMP"/>
    <property type="match status" value="1"/>
</dbReference>
<dbReference type="InterPro" id="IPR001633">
    <property type="entry name" value="EAL_dom"/>
</dbReference>